<evidence type="ECO:0000313" key="2">
    <source>
        <dbReference type="EMBL" id="MBE9033225.1"/>
    </source>
</evidence>
<name>A0A928VRL7_9CYAN</name>
<gene>
    <name evidence="2" type="ORF">IQ266_26165</name>
</gene>
<evidence type="ECO:0000313" key="3">
    <source>
        <dbReference type="Proteomes" id="UP000625316"/>
    </source>
</evidence>
<feature type="non-terminal residue" evidence="2">
    <location>
        <position position="380"/>
    </location>
</feature>
<keyword evidence="3" id="KW-1185">Reference proteome</keyword>
<evidence type="ECO:0000256" key="1">
    <source>
        <dbReference type="SAM" id="SignalP"/>
    </source>
</evidence>
<dbReference type="Proteomes" id="UP000625316">
    <property type="component" value="Unassembled WGS sequence"/>
</dbReference>
<feature type="chain" id="PRO_5037840305" evidence="1">
    <location>
        <begin position="26"/>
        <end position="380"/>
    </location>
</feature>
<proteinExistence type="predicted"/>
<sequence length="380" mass="38937">MSQKILGHAISLGAVTLLFPAAAQAQMPVDNLLEAQLDVDLTTQDVLASANSAVSEDLGVGAAAGMRLAPASAALASVSEPLFVQAFLTDRINNGTDARRLIEARQDDAAPKIAVDAPVAKPDDSEIGSLADSGAAALRRRLLIKPLALASRNRYSPGSTAGGPSAFGASFGDAFTGLSFSSGRPSKNVKQEADGAVSTGFGIGDPRRAVGLEVNVSGGSIRKFAANGDVGLKLHRSLPGNAAIAVGWDSGITWGSENRNTVSTLYGVATKAFPLKPGNKSNSMPLTVSLGIGGGRFRSFDAIAKGRGTLGVFGSVGLQVAPQASLVSTWTGRDLNMGVSFVPIKTTPLFVTAVAANVFGNNDQNRLFSLSVGYGFNYSG</sequence>
<protein>
    <submittedName>
        <fullName evidence="2">Uncharacterized protein</fullName>
    </submittedName>
</protein>
<dbReference type="RefSeq" id="WP_264328034.1">
    <property type="nucleotide sequence ID" value="NZ_JADEXQ010000165.1"/>
</dbReference>
<comment type="caution">
    <text evidence="2">The sequence shown here is derived from an EMBL/GenBank/DDBJ whole genome shotgun (WGS) entry which is preliminary data.</text>
</comment>
<keyword evidence="1" id="KW-0732">Signal</keyword>
<organism evidence="2 3">
    <name type="scientific">Romeriopsis navalis LEGE 11480</name>
    <dbReference type="NCBI Taxonomy" id="2777977"/>
    <lineage>
        <taxon>Bacteria</taxon>
        <taxon>Bacillati</taxon>
        <taxon>Cyanobacteriota</taxon>
        <taxon>Cyanophyceae</taxon>
        <taxon>Leptolyngbyales</taxon>
        <taxon>Leptolyngbyaceae</taxon>
        <taxon>Romeriopsis</taxon>
        <taxon>Romeriopsis navalis</taxon>
    </lineage>
</organism>
<dbReference type="EMBL" id="JADEXQ010000165">
    <property type="protein sequence ID" value="MBE9033225.1"/>
    <property type="molecule type" value="Genomic_DNA"/>
</dbReference>
<dbReference type="AlphaFoldDB" id="A0A928VRL7"/>
<reference evidence="2" key="1">
    <citation type="submission" date="2020-10" db="EMBL/GenBank/DDBJ databases">
        <authorList>
            <person name="Castelo-Branco R."/>
            <person name="Eusebio N."/>
            <person name="Adriana R."/>
            <person name="Vieira A."/>
            <person name="Brugerolle De Fraissinette N."/>
            <person name="Rezende De Castro R."/>
            <person name="Schneider M.P."/>
            <person name="Vasconcelos V."/>
            <person name="Leao P.N."/>
        </authorList>
    </citation>
    <scope>NUCLEOTIDE SEQUENCE</scope>
    <source>
        <strain evidence="2">LEGE 11480</strain>
    </source>
</reference>
<accession>A0A928VRL7</accession>
<feature type="signal peptide" evidence="1">
    <location>
        <begin position="1"/>
        <end position="25"/>
    </location>
</feature>